<accession>A0ABR8X1V9</accession>
<dbReference type="PANTHER" id="PTHR30032">
    <property type="entry name" value="N-ACETYLMURAMOYL-L-ALANINE AMIDASE-RELATED"/>
    <property type="match status" value="1"/>
</dbReference>
<reference evidence="3 4" key="1">
    <citation type="submission" date="2020-08" db="EMBL/GenBank/DDBJ databases">
        <title>A Genomic Blueprint of the Chicken Gut Microbiome.</title>
        <authorList>
            <person name="Gilroy R."/>
            <person name="Ravi A."/>
            <person name="Getino M."/>
            <person name="Pursley I."/>
            <person name="Horton D.L."/>
            <person name="Alikhan N.-F."/>
            <person name="Baker D."/>
            <person name="Gharbi K."/>
            <person name="Hall N."/>
            <person name="Watson M."/>
            <person name="Adriaenssens E.M."/>
            <person name="Foster-Nyarko E."/>
            <person name="Jarju S."/>
            <person name="Secka A."/>
            <person name="Antonio M."/>
            <person name="Oren A."/>
            <person name="Chaudhuri R."/>
            <person name="La Ragione R.M."/>
            <person name="Hildebrand F."/>
            <person name="Pallen M.J."/>
        </authorList>
    </citation>
    <scope>NUCLEOTIDE SEQUENCE [LARGE SCALE GENOMIC DNA]</scope>
    <source>
        <strain evidence="3 4">Sa1CUA4</strain>
    </source>
</reference>
<protein>
    <submittedName>
        <fullName evidence="3">Cell wall-binding repeat-containing protein</fullName>
    </submittedName>
</protein>
<evidence type="ECO:0000313" key="4">
    <source>
        <dbReference type="Proteomes" id="UP000602532"/>
    </source>
</evidence>
<gene>
    <name evidence="3" type="ORF">H9622_06865</name>
</gene>
<dbReference type="RefSeq" id="WP_191765668.1">
    <property type="nucleotide sequence ID" value="NZ_JACSPM010000002.1"/>
</dbReference>
<evidence type="ECO:0000256" key="1">
    <source>
        <dbReference type="SAM" id="SignalP"/>
    </source>
</evidence>
<organism evidence="3 4">
    <name type="scientific">Microbacterium gallinarum</name>
    <dbReference type="NCBI Taxonomy" id="2762209"/>
    <lineage>
        <taxon>Bacteria</taxon>
        <taxon>Bacillati</taxon>
        <taxon>Actinomycetota</taxon>
        <taxon>Actinomycetes</taxon>
        <taxon>Micrococcales</taxon>
        <taxon>Microbacteriaceae</taxon>
        <taxon>Microbacterium</taxon>
    </lineage>
</organism>
<dbReference type="Gene3D" id="2.60.40.2700">
    <property type="match status" value="1"/>
</dbReference>
<sequence length="677" mass="68542">MRSIRARVAIVMGAAMVASGLVFVSPAGASAVTAAELPAMLTTAAETTVPQYNRDRFEHWIDADGDGCNTRYEVLIEESTSPVTVGSGCSLTGGTWVSALDGATATTPAEIEIDHLVALAEAWRSGASAWTDAQRRDFANDLGVPYALNAASSTANQSKADHDPAEWMPSNAAYHCEYAISWSLMKYRWALAVDAAELAQLQTLLSGACGATEVTLPTVMAAEAPTPTPTTVIDPFAEGETRLAGADRYATALSVASRYQPGVPAVFVATGLNFPDALSAAAAAALVGGPLLLTPSATLPAAVKAEIQRLNPTDIYVVGGTGAVSAGVLNSLSTIAPTTRLGDADRYLTGLKIVGATFDAADTAFIATGRGFPDALAATGAAGALKAPVILVDGTKSSVPSSTLAELARLGVQNVALVGSSSAVSSGIQSQLASAGYSVARYGGADRYATAAAINDSFFGYGSTDTLFLATGGNFPDALAGAAMAGRLAAPLYITSPGCVPTSVRESISQLGATKNVILGSASVVSSAAASNTGCLTSSIPTISGTAKVGYTLTANAGSWTPGAALAYQWYANGSALGGGTSLKLTAAHQGKKITVRVTGSLSGYVTVAHTSRATASVAAAAVAPPPAPAPPRYPNAVTPGAFCAKQYAGWIAYTVTGVKMMCKTSATDTRLRWRAA</sequence>
<evidence type="ECO:0000259" key="2">
    <source>
        <dbReference type="Pfam" id="PF07510"/>
    </source>
</evidence>
<dbReference type="EMBL" id="JACSPM010000002">
    <property type="protein sequence ID" value="MBD8023312.1"/>
    <property type="molecule type" value="Genomic_DNA"/>
</dbReference>
<proteinExistence type="predicted"/>
<feature type="signal peptide" evidence="1">
    <location>
        <begin position="1"/>
        <end position="29"/>
    </location>
</feature>
<keyword evidence="1" id="KW-0732">Signal</keyword>
<dbReference type="Pfam" id="PF04122">
    <property type="entry name" value="CW_binding_2"/>
    <property type="match status" value="3"/>
</dbReference>
<dbReference type="Pfam" id="PF07510">
    <property type="entry name" value="GmrSD_C"/>
    <property type="match status" value="1"/>
</dbReference>
<feature type="chain" id="PRO_5046069260" evidence="1">
    <location>
        <begin position="30"/>
        <end position="677"/>
    </location>
</feature>
<feature type="domain" description="GmrSD restriction endonucleases C-terminal" evidence="2">
    <location>
        <begin position="109"/>
        <end position="201"/>
    </location>
</feature>
<evidence type="ECO:0000313" key="3">
    <source>
        <dbReference type="EMBL" id="MBD8023312.1"/>
    </source>
</evidence>
<name>A0ABR8X1V9_9MICO</name>
<dbReference type="Gene3D" id="3.40.50.12090">
    <property type="match status" value="1"/>
</dbReference>
<dbReference type="InterPro" id="IPR051922">
    <property type="entry name" value="Bact_Sporulation_Assoc"/>
</dbReference>
<dbReference type="InterPro" id="IPR011089">
    <property type="entry name" value="GmrSD_C"/>
</dbReference>
<dbReference type="PANTHER" id="PTHR30032:SF8">
    <property type="entry name" value="GERMINATION-SPECIFIC N-ACETYLMURAMOYL-L-ALANINE AMIDASE"/>
    <property type="match status" value="1"/>
</dbReference>
<dbReference type="Proteomes" id="UP000602532">
    <property type="component" value="Unassembled WGS sequence"/>
</dbReference>
<comment type="caution">
    <text evidence="3">The sequence shown here is derived from an EMBL/GenBank/DDBJ whole genome shotgun (WGS) entry which is preliminary data.</text>
</comment>
<keyword evidence="4" id="KW-1185">Reference proteome</keyword>
<dbReference type="InterPro" id="IPR007253">
    <property type="entry name" value="Cell_wall-bd_2"/>
</dbReference>